<evidence type="ECO:0000256" key="1">
    <source>
        <dbReference type="ARBA" id="ARBA00004173"/>
    </source>
</evidence>
<dbReference type="InterPro" id="IPR052571">
    <property type="entry name" value="Mt_RNA_Methyltransferase"/>
</dbReference>
<feature type="compositionally biased region" description="Polar residues" evidence="8">
    <location>
        <begin position="69"/>
        <end position="78"/>
    </location>
</feature>
<evidence type="ECO:0000256" key="2">
    <source>
        <dbReference type="ARBA" id="ARBA00022723"/>
    </source>
</evidence>
<keyword evidence="5" id="KW-0411">Iron-sulfur</keyword>
<gene>
    <name evidence="9" type="ORF">VM1G_10107</name>
</gene>
<dbReference type="GO" id="GO:0003735">
    <property type="term" value="F:structural constituent of ribosome"/>
    <property type="evidence" value="ECO:0007669"/>
    <property type="project" value="TreeGrafter"/>
</dbReference>
<dbReference type="OrthoDB" id="421327at2759"/>
<evidence type="ECO:0000256" key="8">
    <source>
        <dbReference type="SAM" id="MobiDB-lite"/>
    </source>
</evidence>
<sequence length="878" mass="97952">MLAARRLQNSCPQCTAQILKLYVHSIAEISPATARTTRGSISRTRLRPRRNDARFMSTSPRRLRDEQTENTVDETQPGQLPDELVEVPENELPPPDEDPEALVRQAKRMFGDTLPEGYLSEAEFKLYKRLYGAPLRPTRPEDVGFGSFGEADEADVGNALNNVLLRESEEGTLEEVEYTAQSVSTIIGDGEVVSTEEDLLIARPPSDAQLDYIEANASNPREYDALLRLQQDFETARIKSVQAAALAAAEAAEEEALLQEEDEYQEEEEPEEEEEEDPDEEDDKEVDAEFASWYPGHEGPRLHQYTTEGQFRTSPTTLHLPRLDFVQPITELLRRTDTKHIRAAAEKNFGGPGLPHSPATPRSSRNIPQKGLGLEAGHHRMTEIDADAFIATALPGIYSSVMSTLVEVRKRLGPEWLRGLLKRKDADGEGPRVLDHGAGGAGLSAWQSVAQAEWDVLRDKGEVTGDQPAGKRTVVVGSNQLRHRLSDFLENTQFLPRLPNYVHSVDNTEKQLDAPEVPQKRKMYDVIIATHLLMPLDKEWRRREVLDNLWSMLSPDGGVLIVLEKGHPRGFEAVADVRDRLLSQFIIPPTAGPPAETTEQETGRVREPGMIVAPCTNHSKCPMYLAPGLSPGRKDFCHFTQRFIRPPFLQRILEAKHRNHEDINFSYIAVRRGMPGSSPSTSAESSPVTTEDSVDDVLNIKSIRQGREATDQAFAGYEGVDPDSPDRPHPLSLPRNILPPIKRHGHITLDLCTPAGTIERWTVPRSFSKQAYHDARKAQWGDLWALGAKTRVRRSVRLGKGIVEGVPIPQDGGVRATRAAMSGKKGRPKVVEMDYDSKGVLSGRRKGVVGQRPERRTKGGRIPPRERNVFKEVEDDLD</sequence>
<keyword evidence="9" id="KW-0689">Ribosomal protein</keyword>
<evidence type="ECO:0000256" key="6">
    <source>
        <dbReference type="ARBA" id="ARBA00023128"/>
    </source>
</evidence>
<dbReference type="EMBL" id="CM003110">
    <property type="protein sequence ID" value="KUI74509.1"/>
    <property type="molecule type" value="Genomic_DNA"/>
</dbReference>
<dbReference type="GO" id="GO:0006412">
    <property type="term" value="P:translation"/>
    <property type="evidence" value="ECO:0007669"/>
    <property type="project" value="InterPro"/>
</dbReference>
<dbReference type="AlphaFoldDB" id="A0A194WDP0"/>
<protein>
    <submittedName>
        <fullName evidence="9">37S ribosomal protein S22, mitochondrial</fullName>
    </submittedName>
</protein>
<keyword evidence="6" id="KW-0496">Mitochondrion</keyword>
<dbReference type="GO" id="GO:0046872">
    <property type="term" value="F:metal ion binding"/>
    <property type="evidence" value="ECO:0007669"/>
    <property type="project" value="UniProtKB-KW"/>
</dbReference>
<feature type="region of interest" description="Disordered" evidence="8">
    <location>
        <begin position="347"/>
        <end position="367"/>
    </location>
</feature>
<feature type="compositionally biased region" description="Acidic residues" evidence="8">
    <location>
        <begin position="251"/>
        <end position="286"/>
    </location>
</feature>
<dbReference type="Gene3D" id="3.40.50.150">
    <property type="entry name" value="Vaccinia Virus protein VP39"/>
    <property type="match status" value="1"/>
</dbReference>
<feature type="region of interest" description="Disordered" evidence="8">
    <location>
        <begin position="49"/>
        <end position="96"/>
    </location>
</feature>
<dbReference type="GO" id="GO:0005763">
    <property type="term" value="C:mitochondrial small ribosomal subunit"/>
    <property type="evidence" value="ECO:0007669"/>
    <property type="project" value="TreeGrafter"/>
</dbReference>
<evidence type="ECO:0000256" key="3">
    <source>
        <dbReference type="ARBA" id="ARBA00022946"/>
    </source>
</evidence>
<feature type="compositionally biased region" description="Basic and acidic residues" evidence="8">
    <location>
        <begin position="852"/>
        <end position="872"/>
    </location>
</feature>
<evidence type="ECO:0000313" key="9">
    <source>
        <dbReference type="EMBL" id="KUI74509.1"/>
    </source>
</evidence>
<dbReference type="InterPro" id="IPR015324">
    <property type="entry name" value="Ribosomal_Rsm22-like"/>
</dbReference>
<name>A0A194WDP0_CYTMA</name>
<feature type="compositionally biased region" description="Acidic residues" evidence="8">
    <location>
        <begin position="83"/>
        <end position="96"/>
    </location>
</feature>
<evidence type="ECO:0000256" key="5">
    <source>
        <dbReference type="ARBA" id="ARBA00023014"/>
    </source>
</evidence>
<reference evidence="9" key="1">
    <citation type="submission" date="2014-12" db="EMBL/GenBank/DDBJ databases">
        <title>Genome Sequence of Valsa Canker Pathogens Uncovers a Specific Adaption of Colonization on Woody Bark.</title>
        <authorList>
            <person name="Yin Z."/>
            <person name="Liu H."/>
            <person name="Gao X."/>
            <person name="Li Z."/>
            <person name="Song N."/>
            <person name="Ke X."/>
            <person name="Dai Q."/>
            <person name="Wu Y."/>
            <person name="Sun Y."/>
            <person name="Xu J.-R."/>
            <person name="Kang Z.K."/>
            <person name="Wang L."/>
            <person name="Huang L."/>
        </authorList>
    </citation>
    <scope>NUCLEOTIDE SEQUENCE [LARGE SCALE GENOMIC DNA]</scope>
    <source>
        <strain evidence="9">03-8</strain>
    </source>
</reference>
<evidence type="ECO:0000313" key="10">
    <source>
        <dbReference type="Proteomes" id="UP000078559"/>
    </source>
</evidence>
<dbReference type="PANTHER" id="PTHR13184">
    <property type="entry name" value="37S RIBOSOMAL PROTEIN S22"/>
    <property type="match status" value="1"/>
</dbReference>
<dbReference type="GO" id="GO:0051536">
    <property type="term" value="F:iron-sulfur cluster binding"/>
    <property type="evidence" value="ECO:0007669"/>
    <property type="project" value="UniProtKB-KW"/>
</dbReference>
<dbReference type="PANTHER" id="PTHR13184:SF5">
    <property type="entry name" value="METHYLTRANSFERASE-LIKE PROTEIN 17, MITOCHONDRIAL"/>
    <property type="match status" value="1"/>
</dbReference>
<dbReference type="Pfam" id="PF09243">
    <property type="entry name" value="Rsm22"/>
    <property type="match status" value="1"/>
</dbReference>
<keyword evidence="2" id="KW-0479">Metal-binding</keyword>
<feature type="compositionally biased region" description="Low complexity" evidence="8">
    <location>
        <begin position="675"/>
        <end position="690"/>
    </location>
</feature>
<comment type="subcellular location">
    <subcellularLocation>
        <location evidence="1">Mitochondrion</location>
    </subcellularLocation>
</comment>
<evidence type="ECO:0000256" key="4">
    <source>
        <dbReference type="ARBA" id="ARBA00023004"/>
    </source>
</evidence>
<feature type="region of interest" description="Disordered" evidence="8">
    <location>
        <begin position="674"/>
        <end position="693"/>
    </location>
</feature>
<evidence type="ECO:0000256" key="7">
    <source>
        <dbReference type="ARBA" id="ARBA00045681"/>
    </source>
</evidence>
<proteinExistence type="predicted"/>
<comment type="function">
    <text evidence="7">Mitochondrial ribosome (mitoribosome) assembly factor. Binds at the interface of the head and body domains of the mitochondrial small ribosomal subunit (mt-SSU), occluding the mRNA channel and preventing compaction of the head domain towards the body. Probable inactive methyltransferase: retains the characteristic folding and ability to bind S-adenosyl-L-methionine, but it probably lost its methyltransferase activity.</text>
</comment>
<dbReference type="SUPFAM" id="SSF53335">
    <property type="entry name" value="S-adenosyl-L-methionine-dependent methyltransferases"/>
    <property type="match status" value="1"/>
</dbReference>
<dbReference type="InterPro" id="IPR029063">
    <property type="entry name" value="SAM-dependent_MTases_sf"/>
</dbReference>
<feature type="region of interest" description="Disordered" evidence="8">
    <location>
        <begin position="843"/>
        <end position="878"/>
    </location>
</feature>
<keyword evidence="10" id="KW-1185">Reference proteome</keyword>
<keyword evidence="4" id="KW-0408">Iron</keyword>
<keyword evidence="9" id="KW-0687">Ribonucleoprotein</keyword>
<feature type="region of interest" description="Disordered" evidence="8">
    <location>
        <begin position="250"/>
        <end position="286"/>
    </location>
</feature>
<dbReference type="SMR" id="A0A194WDP0"/>
<dbReference type="Proteomes" id="UP000078559">
    <property type="component" value="Chromosome 13"/>
</dbReference>
<keyword evidence="3" id="KW-0809">Transit peptide</keyword>
<dbReference type="GO" id="GO:0008168">
    <property type="term" value="F:methyltransferase activity"/>
    <property type="evidence" value="ECO:0007669"/>
    <property type="project" value="InterPro"/>
</dbReference>
<organism evidence="9 10">
    <name type="scientific">Cytospora mali</name>
    <name type="common">Apple Valsa canker fungus</name>
    <name type="synonym">Valsa mali</name>
    <dbReference type="NCBI Taxonomy" id="578113"/>
    <lineage>
        <taxon>Eukaryota</taxon>
        <taxon>Fungi</taxon>
        <taxon>Dikarya</taxon>
        <taxon>Ascomycota</taxon>
        <taxon>Pezizomycotina</taxon>
        <taxon>Sordariomycetes</taxon>
        <taxon>Sordariomycetidae</taxon>
        <taxon>Diaporthales</taxon>
        <taxon>Cytosporaceae</taxon>
        <taxon>Cytospora</taxon>
    </lineage>
</organism>
<accession>A0A194WDP0</accession>